<dbReference type="SUPFAM" id="SSF53720">
    <property type="entry name" value="ALDH-like"/>
    <property type="match status" value="1"/>
</dbReference>
<dbReference type="InterPro" id="IPR029510">
    <property type="entry name" value="Ald_DH_CS_GLU"/>
</dbReference>
<protein>
    <recommendedName>
        <fullName evidence="3">Succinate-semialdehyde dehydrogenase, mitochondrial</fullName>
        <ecNumber evidence="2">1.2.1.24</ecNumber>
    </recommendedName>
    <alternativeName>
        <fullName evidence="5">NAD(+)-dependent succinic semialdehyde dehydrogenase</fullName>
    </alternativeName>
</protein>
<dbReference type="Gene3D" id="3.40.605.10">
    <property type="entry name" value="Aldehyde Dehydrogenase, Chain A, domain 1"/>
    <property type="match status" value="1"/>
</dbReference>
<accession>A0ABQ7GK49</accession>
<dbReference type="PANTHER" id="PTHR43353:SF5">
    <property type="entry name" value="SUCCINATE-SEMIALDEHYDE DEHYDROGENASE, MITOCHONDRIAL"/>
    <property type="match status" value="1"/>
</dbReference>
<keyword evidence="10" id="KW-1185">Reference proteome</keyword>
<evidence type="ECO:0000259" key="8">
    <source>
        <dbReference type="Pfam" id="PF00171"/>
    </source>
</evidence>
<keyword evidence="4 7" id="KW-0560">Oxidoreductase</keyword>
<dbReference type="InterPro" id="IPR016160">
    <property type="entry name" value="Ald_DH_CS_CYS"/>
</dbReference>
<dbReference type="PROSITE" id="PS00070">
    <property type="entry name" value="ALDEHYDE_DEHYDR_CYS"/>
    <property type="match status" value="1"/>
</dbReference>
<evidence type="ECO:0000313" key="9">
    <source>
        <dbReference type="EMBL" id="KAF5834989.1"/>
    </source>
</evidence>
<evidence type="ECO:0000313" key="10">
    <source>
        <dbReference type="Proteomes" id="UP000815325"/>
    </source>
</evidence>
<reference evidence="9" key="1">
    <citation type="submission" date="2017-08" db="EMBL/GenBank/DDBJ databases">
        <authorList>
            <person name="Polle J.E."/>
            <person name="Barry K."/>
            <person name="Cushman J."/>
            <person name="Schmutz J."/>
            <person name="Tran D."/>
            <person name="Hathwaick L.T."/>
            <person name="Yim W.C."/>
            <person name="Jenkins J."/>
            <person name="Mckie-Krisberg Z.M."/>
            <person name="Prochnik S."/>
            <person name="Lindquist E."/>
            <person name="Dockter R.B."/>
            <person name="Adam C."/>
            <person name="Molina H."/>
            <person name="Bunkerborg J."/>
            <person name="Jin E."/>
            <person name="Buchheim M."/>
            <person name="Magnuson J."/>
        </authorList>
    </citation>
    <scope>NUCLEOTIDE SEQUENCE</scope>
    <source>
        <strain evidence="9">CCAP 19/18</strain>
    </source>
</reference>
<dbReference type="CDD" id="cd07103">
    <property type="entry name" value="ALDH_F5_SSADH_GabD"/>
    <property type="match status" value="1"/>
</dbReference>
<dbReference type="EC" id="1.2.1.24" evidence="2"/>
<dbReference type="Pfam" id="PF00171">
    <property type="entry name" value="Aldedh"/>
    <property type="match status" value="1"/>
</dbReference>
<dbReference type="PANTHER" id="PTHR43353">
    <property type="entry name" value="SUCCINATE-SEMIALDEHYDE DEHYDROGENASE, MITOCHONDRIAL"/>
    <property type="match status" value="1"/>
</dbReference>
<feature type="domain" description="Aldehyde dehydrogenase" evidence="8">
    <location>
        <begin position="73"/>
        <end position="538"/>
    </location>
</feature>
<feature type="active site" evidence="6">
    <location>
        <position position="310"/>
    </location>
</feature>
<dbReference type="InterPro" id="IPR015590">
    <property type="entry name" value="Aldehyde_DH_dom"/>
</dbReference>
<evidence type="ECO:0000256" key="3">
    <source>
        <dbReference type="ARBA" id="ARBA00019842"/>
    </source>
</evidence>
<dbReference type="InterPro" id="IPR016163">
    <property type="entry name" value="Ald_DH_C"/>
</dbReference>
<proteinExistence type="inferred from homology"/>
<evidence type="ECO:0000256" key="5">
    <source>
        <dbReference type="ARBA" id="ARBA00030806"/>
    </source>
</evidence>
<dbReference type="Proteomes" id="UP000815325">
    <property type="component" value="Unassembled WGS sequence"/>
</dbReference>
<dbReference type="InterPro" id="IPR016161">
    <property type="entry name" value="Ald_DH/histidinol_DH"/>
</dbReference>
<gene>
    <name evidence="9" type="ORF">DUNSADRAFT_8046</name>
</gene>
<evidence type="ECO:0000256" key="6">
    <source>
        <dbReference type="PROSITE-ProRule" id="PRU10007"/>
    </source>
</evidence>
<evidence type="ECO:0000256" key="4">
    <source>
        <dbReference type="ARBA" id="ARBA00023002"/>
    </source>
</evidence>
<comment type="similarity">
    <text evidence="1 7">Belongs to the aldehyde dehydrogenase family.</text>
</comment>
<organism evidence="9 10">
    <name type="scientific">Dunaliella salina</name>
    <name type="common">Green alga</name>
    <name type="synonym">Protococcus salinus</name>
    <dbReference type="NCBI Taxonomy" id="3046"/>
    <lineage>
        <taxon>Eukaryota</taxon>
        <taxon>Viridiplantae</taxon>
        <taxon>Chlorophyta</taxon>
        <taxon>core chlorophytes</taxon>
        <taxon>Chlorophyceae</taxon>
        <taxon>CS clade</taxon>
        <taxon>Chlamydomonadales</taxon>
        <taxon>Dunaliellaceae</taxon>
        <taxon>Dunaliella</taxon>
    </lineage>
</organism>
<dbReference type="EMBL" id="MU069727">
    <property type="protein sequence ID" value="KAF5834989.1"/>
    <property type="molecule type" value="Genomic_DNA"/>
</dbReference>
<evidence type="ECO:0000256" key="7">
    <source>
        <dbReference type="RuleBase" id="RU003345"/>
    </source>
</evidence>
<dbReference type="InterPro" id="IPR050740">
    <property type="entry name" value="Aldehyde_DH_Superfamily"/>
</dbReference>
<name>A0ABQ7GK49_DUNSA</name>
<dbReference type="Gene3D" id="3.40.309.10">
    <property type="entry name" value="Aldehyde Dehydrogenase, Chain A, domain 2"/>
    <property type="match status" value="1"/>
</dbReference>
<dbReference type="InterPro" id="IPR016162">
    <property type="entry name" value="Ald_DH_N"/>
</dbReference>
<evidence type="ECO:0000256" key="1">
    <source>
        <dbReference type="ARBA" id="ARBA00009986"/>
    </source>
</evidence>
<sequence>MLLHFPVKASCLTGCAALQLAPMRFFSPGSSGTDTREVASAVGIRKDTTSVELLSRLKDKSILHTSGWISGEWTHGSSKNGTFEVQNPATGTLLATMPLMKVNETRAAIAAADSVFPEWRRHTAKERSNILKRWQTEILAHAEDLATILTSEGGKPLAEARAEIASGAASVEWMAEECRRVEGDVLQSTGSDRRMLTLKQPVGVVGAITPWNFPFSMITRKVAPALAAGCTVVIKPAELTPLSAVALAELAERAGLPDGVLNVVFGDAPAIGHELATNIDVRKIGFTGSTSVGKALAATAAGHVKRISLELGGNAPLIVFDDADLELASAGVVASALRNAGQTCVCANRVFVHESVHDKLADMVASRVQKLRLGDGLSPDTNIGPLISEAAVAKVTAHVDDAVAKGAKVLVGGKKASLASPLSNGTFFEPTVLGDATIDMRLFKEETFGPLIPFFKFGSTSEVVQLANNTEYGLAAYFFTKDLAKAWRTAEDLEYGMVGINDVAITNEAAPFGGVKQSGLGREQSKYGIQEFLDIKYVCMGLGSN</sequence>
<comment type="caution">
    <text evidence="9">The sequence shown here is derived from an EMBL/GenBank/DDBJ whole genome shotgun (WGS) entry which is preliminary data.</text>
</comment>
<evidence type="ECO:0000256" key="2">
    <source>
        <dbReference type="ARBA" id="ARBA00013051"/>
    </source>
</evidence>
<dbReference type="PROSITE" id="PS00687">
    <property type="entry name" value="ALDEHYDE_DEHYDR_GLU"/>
    <property type="match status" value="1"/>
</dbReference>